<feature type="compositionally biased region" description="Gly residues" evidence="1">
    <location>
        <begin position="191"/>
        <end position="202"/>
    </location>
</feature>
<feature type="region of interest" description="Disordered" evidence="1">
    <location>
        <begin position="187"/>
        <end position="255"/>
    </location>
</feature>
<feature type="region of interest" description="Disordered" evidence="1">
    <location>
        <begin position="42"/>
        <end position="126"/>
    </location>
</feature>
<name>A0A6N9Z1Z1_9BIFI</name>
<dbReference type="GO" id="GO:0006281">
    <property type="term" value="P:DNA repair"/>
    <property type="evidence" value="ECO:0007669"/>
    <property type="project" value="InterPro"/>
</dbReference>
<sequence length="315" mass="32910">MTRFGWTRCPCIPHCGCMGTLHIGTIGAATADGGRATAARRLGALERRNPSEPRTRGSGIALHPPPPPACGEAQAAVMRPRTRDLASPPSARSEAQAGSRTSDMRMRSSLGDLSGVRQSDTAHEEHRLRRDLPRIAFTPTHAAGAILLLTILLSASLTMLVRQAIRYDAALTAANADTLTSVTLDKSGIAGADGRGGDGTNGTDGDEGRGERSGADSDDGTGDRGGDDTDGGGDDDYADDNDAETNPPADDGRIDLNTATSEELQTVKGIGPVTAERILAHRRQIGRFTSVDQLLDVKGIGAKTLAKIRDGVTVR</sequence>
<dbReference type="GO" id="GO:0015628">
    <property type="term" value="P:protein secretion by the type II secretion system"/>
    <property type="evidence" value="ECO:0007669"/>
    <property type="project" value="TreeGrafter"/>
</dbReference>
<dbReference type="Gene3D" id="1.10.150.320">
    <property type="entry name" value="Photosystem II 12 kDa extrinsic protein"/>
    <property type="match status" value="1"/>
</dbReference>
<evidence type="ECO:0000256" key="2">
    <source>
        <dbReference type="SAM" id="Phobius"/>
    </source>
</evidence>
<evidence type="ECO:0000259" key="3">
    <source>
        <dbReference type="SMART" id="SM00278"/>
    </source>
</evidence>
<protein>
    <recommendedName>
        <fullName evidence="3">Helix-hairpin-helix DNA-binding motif class 1 domain-containing protein</fullName>
    </recommendedName>
</protein>
<evidence type="ECO:0000313" key="5">
    <source>
        <dbReference type="Proteomes" id="UP000469194"/>
    </source>
</evidence>
<keyword evidence="2" id="KW-0812">Transmembrane</keyword>
<evidence type="ECO:0000313" key="4">
    <source>
        <dbReference type="EMBL" id="NEG88510.1"/>
    </source>
</evidence>
<feature type="domain" description="Helix-hairpin-helix DNA-binding motif class 1" evidence="3">
    <location>
        <begin position="292"/>
        <end position="311"/>
    </location>
</feature>
<dbReference type="GO" id="GO:0003677">
    <property type="term" value="F:DNA binding"/>
    <property type="evidence" value="ECO:0007669"/>
    <property type="project" value="InterPro"/>
</dbReference>
<evidence type="ECO:0000256" key="1">
    <source>
        <dbReference type="SAM" id="MobiDB-lite"/>
    </source>
</evidence>
<feature type="compositionally biased region" description="Basic and acidic residues" evidence="1">
    <location>
        <begin position="206"/>
        <end position="227"/>
    </location>
</feature>
<dbReference type="PANTHER" id="PTHR21180">
    <property type="entry name" value="ENDONUCLEASE/EXONUCLEASE/PHOSPHATASE FAMILY DOMAIN-CONTAINING PROTEIN 1"/>
    <property type="match status" value="1"/>
</dbReference>
<organism evidence="4 5">
    <name type="scientific">Bifidobacterium aerophilum</name>
    <dbReference type="NCBI Taxonomy" id="1798155"/>
    <lineage>
        <taxon>Bacteria</taxon>
        <taxon>Bacillati</taxon>
        <taxon>Actinomycetota</taxon>
        <taxon>Actinomycetes</taxon>
        <taxon>Bifidobacteriales</taxon>
        <taxon>Bifidobacteriaceae</taxon>
        <taxon>Bifidobacterium</taxon>
    </lineage>
</organism>
<dbReference type="Pfam" id="PF12836">
    <property type="entry name" value="HHH_3"/>
    <property type="match status" value="1"/>
</dbReference>
<reference evidence="4 5" key="1">
    <citation type="submission" date="2019-10" db="EMBL/GenBank/DDBJ databases">
        <title>Bifidobacterium from non-human primates.</title>
        <authorList>
            <person name="Modesto M."/>
        </authorList>
    </citation>
    <scope>NUCLEOTIDE SEQUENCE [LARGE SCALE GENOMIC DNA]</scope>
    <source>
        <strain evidence="4 5">TRE17</strain>
    </source>
</reference>
<dbReference type="Proteomes" id="UP000469194">
    <property type="component" value="Unassembled WGS sequence"/>
</dbReference>
<feature type="transmembrane region" description="Helical" evidence="2">
    <location>
        <begin position="142"/>
        <end position="161"/>
    </location>
</feature>
<dbReference type="SMART" id="SM00278">
    <property type="entry name" value="HhH1"/>
    <property type="match status" value="2"/>
</dbReference>
<proteinExistence type="predicted"/>
<dbReference type="NCBIfam" id="TIGR00426">
    <property type="entry name" value="competence protein ComEA helix-hairpin-helix repeat region"/>
    <property type="match status" value="1"/>
</dbReference>
<dbReference type="InterPro" id="IPR010994">
    <property type="entry name" value="RuvA_2-like"/>
</dbReference>
<dbReference type="InterPro" id="IPR051675">
    <property type="entry name" value="Endo/Exo/Phosphatase_dom_1"/>
</dbReference>
<dbReference type="PANTHER" id="PTHR21180:SF32">
    <property type="entry name" value="ENDONUCLEASE_EXONUCLEASE_PHOSPHATASE FAMILY DOMAIN-CONTAINING PROTEIN 1"/>
    <property type="match status" value="1"/>
</dbReference>
<dbReference type="EMBL" id="WHZW01000001">
    <property type="protein sequence ID" value="NEG88510.1"/>
    <property type="molecule type" value="Genomic_DNA"/>
</dbReference>
<dbReference type="InterPro" id="IPR004509">
    <property type="entry name" value="Competence_ComEA_HhH"/>
</dbReference>
<dbReference type="SUPFAM" id="SSF47781">
    <property type="entry name" value="RuvA domain 2-like"/>
    <property type="match status" value="1"/>
</dbReference>
<keyword evidence="2" id="KW-0472">Membrane</keyword>
<dbReference type="AlphaFoldDB" id="A0A6N9Z1Z1"/>
<gene>
    <name evidence="4" type="ORF">GFD25_00515</name>
</gene>
<feature type="domain" description="Helix-hairpin-helix DNA-binding motif class 1" evidence="3">
    <location>
        <begin position="262"/>
        <end position="281"/>
    </location>
</feature>
<accession>A0A6N9Z1Z1</accession>
<keyword evidence="2" id="KW-1133">Transmembrane helix</keyword>
<dbReference type="InterPro" id="IPR003583">
    <property type="entry name" value="Hlx-hairpin-Hlx_DNA-bd_motif"/>
</dbReference>
<keyword evidence="5" id="KW-1185">Reference proteome</keyword>
<comment type="caution">
    <text evidence="4">The sequence shown here is derived from an EMBL/GenBank/DDBJ whole genome shotgun (WGS) entry which is preliminary data.</text>
</comment>
<dbReference type="GO" id="GO:0015627">
    <property type="term" value="C:type II protein secretion system complex"/>
    <property type="evidence" value="ECO:0007669"/>
    <property type="project" value="TreeGrafter"/>
</dbReference>
<feature type="compositionally biased region" description="Acidic residues" evidence="1">
    <location>
        <begin position="228"/>
        <end position="243"/>
    </location>
</feature>
<feature type="compositionally biased region" description="Basic and acidic residues" evidence="1">
    <location>
        <begin position="43"/>
        <end position="55"/>
    </location>
</feature>